<evidence type="ECO:0000313" key="1">
    <source>
        <dbReference type="EMBL" id="QID78605.1"/>
    </source>
</evidence>
<dbReference type="OrthoDB" id="4066852at2759"/>
<name>A0A6C1DP19_SACPS</name>
<keyword evidence="2" id="KW-1185">Reference proteome</keyword>
<reference evidence="1 2" key="1">
    <citation type="journal article" date="2019" name="BMC Genomics">
        <title>Chromosome level assembly and comparative genome analysis confirm lager-brewing yeasts originated from a single hybridization.</title>
        <authorList>
            <person name="Salazar A.N."/>
            <person name="Gorter de Vries A.R."/>
            <person name="van den Broek M."/>
            <person name="Brouwers N."/>
            <person name="de la Torre Cortes P."/>
            <person name="Kuijpers N.G.A."/>
            <person name="Daran J.G."/>
            <person name="Abeel T."/>
        </authorList>
    </citation>
    <scope>NUCLEOTIDE SEQUENCE [LARGE SCALE GENOMIC DNA]</scope>
    <source>
        <strain evidence="1 2">CBS 1483</strain>
    </source>
</reference>
<dbReference type="SMR" id="A0A6C1DP19"/>
<accession>A0A6C1DP19</accession>
<dbReference type="EMBL" id="CP048985">
    <property type="protein sequence ID" value="QID78605.1"/>
    <property type="molecule type" value="Genomic_DNA"/>
</dbReference>
<sequence length="223" mass="26137">MSKDVIEYSKLFAKLVNTNDDTKLDDTIASFLYYMFPRELFIRAISLLESSDMFIYILDRVHNKEGNEHTSLIDVLVDEFYKGSSNSLLEYRLIVKDTNDGAPPILVDIAHWFCSCEEFCKYFHEALEKTDEKEELHDVLINEVDDHLQFSDDRFAQLDPHSLSKQWYFKFDKICCSHLLAFSILLRSSINVLKFFTVNSNKVFVIAIDNIDEWLNLHINIVE</sequence>
<evidence type="ECO:0000313" key="2">
    <source>
        <dbReference type="Proteomes" id="UP000501346"/>
    </source>
</evidence>
<gene>
    <name evidence="1" type="primary">SHU2_1</name>
    <name evidence="1" type="ORF">GRS66_000820</name>
</gene>
<protein>
    <submittedName>
        <fullName evidence="1">Suppressor of hydroxyurea sensitivity</fullName>
    </submittedName>
</protein>
<dbReference type="Proteomes" id="UP000501346">
    <property type="component" value="Chromosome ScIV"/>
</dbReference>
<proteinExistence type="predicted"/>
<dbReference type="AlphaFoldDB" id="A0A6C1DP19"/>
<organism evidence="1 2">
    <name type="scientific">Saccharomyces pastorianus</name>
    <name type="common">Lager yeast</name>
    <name type="synonym">Saccharomyces cerevisiae x Saccharomyces eubayanus</name>
    <dbReference type="NCBI Taxonomy" id="27292"/>
    <lineage>
        <taxon>Eukaryota</taxon>
        <taxon>Fungi</taxon>
        <taxon>Dikarya</taxon>
        <taxon>Ascomycota</taxon>
        <taxon>Saccharomycotina</taxon>
        <taxon>Saccharomycetes</taxon>
        <taxon>Saccharomycetales</taxon>
        <taxon>Saccharomycetaceae</taxon>
        <taxon>Saccharomyces</taxon>
    </lineage>
</organism>